<keyword evidence="2" id="KW-0808">Transferase</keyword>
<reference evidence="4" key="1">
    <citation type="journal article" date="2014" name="Front. Microbiol.">
        <title>High frequency of phylogenetically diverse reductive dehalogenase-homologous genes in deep subseafloor sedimentary metagenomes.</title>
        <authorList>
            <person name="Kawai M."/>
            <person name="Futagami T."/>
            <person name="Toyoda A."/>
            <person name="Takaki Y."/>
            <person name="Nishi S."/>
            <person name="Hori S."/>
            <person name="Arai W."/>
            <person name="Tsubouchi T."/>
            <person name="Morono Y."/>
            <person name="Uchiyama I."/>
            <person name="Ito T."/>
            <person name="Fujiyama A."/>
            <person name="Inagaki F."/>
            <person name="Takami H."/>
        </authorList>
    </citation>
    <scope>NUCLEOTIDE SEQUENCE</scope>
    <source>
        <strain evidence="4">Expedition CK06-06</strain>
    </source>
</reference>
<dbReference type="GO" id="GO:0008168">
    <property type="term" value="F:methyltransferase activity"/>
    <property type="evidence" value="ECO:0007669"/>
    <property type="project" value="UniProtKB-KW"/>
</dbReference>
<organism evidence="4">
    <name type="scientific">marine sediment metagenome</name>
    <dbReference type="NCBI Taxonomy" id="412755"/>
    <lineage>
        <taxon>unclassified sequences</taxon>
        <taxon>metagenomes</taxon>
        <taxon>ecological metagenomes</taxon>
    </lineage>
</organism>
<name>X1U9Q3_9ZZZZ</name>
<gene>
    <name evidence="4" type="ORF">S12H4_27830</name>
</gene>
<dbReference type="SUPFAM" id="SSF82282">
    <property type="entry name" value="Homocysteine S-methyltransferase"/>
    <property type="match status" value="1"/>
</dbReference>
<dbReference type="GO" id="GO:0032259">
    <property type="term" value="P:methylation"/>
    <property type="evidence" value="ECO:0007669"/>
    <property type="project" value="UniProtKB-KW"/>
</dbReference>
<dbReference type="InterPro" id="IPR036589">
    <property type="entry name" value="HCY_dom_sf"/>
</dbReference>
<dbReference type="PANTHER" id="PTHR11103">
    <property type="entry name" value="SLR1189 PROTEIN"/>
    <property type="match status" value="1"/>
</dbReference>
<evidence type="ECO:0000256" key="1">
    <source>
        <dbReference type="ARBA" id="ARBA00022603"/>
    </source>
</evidence>
<protein>
    <recommendedName>
        <fullName evidence="3">Hcy-binding domain-containing protein</fullName>
    </recommendedName>
</protein>
<accession>X1U9Q3</accession>
<dbReference type="AlphaFoldDB" id="X1U9Q3"/>
<dbReference type="EMBL" id="BARW01015916">
    <property type="protein sequence ID" value="GAJ00342.1"/>
    <property type="molecule type" value="Genomic_DNA"/>
</dbReference>
<feature type="domain" description="Hcy-binding" evidence="3">
    <location>
        <begin position="1"/>
        <end position="154"/>
    </location>
</feature>
<keyword evidence="1" id="KW-0489">Methyltransferase</keyword>
<dbReference type="PANTHER" id="PTHR11103:SF18">
    <property type="entry name" value="SLR1189 PROTEIN"/>
    <property type="match status" value="1"/>
</dbReference>
<feature type="non-terminal residue" evidence="4">
    <location>
        <position position="154"/>
    </location>
</feature>
<dbReference type="Pfam" id="PF02574">
    <property type="entry name" value="S-methyl_trans"/>
    <property type="match status" value="1"/>
</dbReference>
<dbReference type="PROSITE" id="PS50970">
    <property type="entry name" value="HCY"/>
    <property type="match status" value="1"/>
</dbReference>
<evidence type="ECO:0000259" key="3">
    <source>
        <dbReference type="PROSITE" id="PS50970"/>
    </source>
</evidence>
<dbReference type="InterPro" id="IPR003726">
    <property type="entry name" value="HCY_dom"/>
</dbReference>
<proteinExistence type="predicted"/>
<evidence type="ECO:0000256" key="2">
    <source>
        <dbReference type="ARBA" id="ARBA00022679"/>
    </source>
</evidence>
<comment type="caution">
    <text evidence="4">The sequence shown here is derived from an EMBL/GenBank/DDBJ whole genome shotgun (WGS) entry which is preliminary data.</text>
</comment>
<sequence>MTEGKADFLLIETQYDLREALCALRGARKVSELPVFVTITFNKGPREFFTLMGNSVTQCIEELEKENVPAIGTNCTLNSAEMVEVIKIFRENTSLPLIAQANAGKPSLSIEGKVAYSQDLEDYVHYIPEMIKNGANIIGGCCGTDPDYIKKMAE</sequence>
<dbReference type="Gene3D" id="3.20.20.330">
    <property type="entry name" value="Homocysteine-binding-like domain"/>
    <property type="match status" value="1"/>
</dbReference>
<evidence type="ECO:0000313" key="4">
    <source>
        <dbReference type="EMBL" id="GAJ00342.1"/>
    </source>
</evidence>